<dbReference type="RefSeq" id="WP_219935949.1">
    <property type="nucleotide sequence ID" value="NZ_JAGFNY010000001.1"/>
</dbReference>
<evidence type="ECO:0000313" key="7">
    <source>
        <dbReference type="EMBL" id="MBW7569433.1"/>
    </source>
</evidence>
<proteinExistence type="predicted"/>
<comment type="caution">
    <text evidence="7">The sequence shown here is derived from an EMBL/GenBank/DDBJ whole genome shotgun (WGS) entry which is preliminary data.</text>
</comment>
<keyword evidence="8" id="KW-1185">Reference proteome</keyword>
<dbReference type="Pfam" id="PF06305">
    <property type="entry name" value="LapA_dom"/>
    <property type="match status" value="1"/>
</dbReference>
<evidence type="ECO:0000256" key="5">
    <source>
        <dbReference type="SAM" id="Phobius"/>
    </source>
</evidence>
<feature type="transmembrane region" description="Helical" evidence="5">
    <location>
        <begin position="46"/>
        <end position="70"/>
    </location>
</feature>
<evidence type="ECO:0000313" key="8">
    <source>
        <dbReference type="Proteomes" id="UP000731465"/>
    </source>
</evidence>
<dbReference type="Proteomes" id="UP000731465">
    <property type="component" value="Unassembled WGS sequence"/>
</dbReference>
<sequence>MIKFWFYFLILAVFIVVGLAIGASNDSLVMFDFLFVKKEISLASVLVIGLLFGLVLGVYCSMFLTFKLWLQLKVAKTQFNRLKKKTTADQDISSK</sequence>
<protein>
    <submittedName>
        <fullName evidence="7">DUF1049 domain-containing protein</fullName>
    </submittedName>
</protein>
<accession>A0ABS7DDT3</accession>
<evidence type="ECO:0000256" key="4">
    <source>
        <dbReference type="ARBA" id="ARBA00023136"/>
    </source>
</evidence>
<evidence type="ECO:0000256" key="2">
    <source>
        <dbReference type="ARBA" id="ARBA00022692"/>
    </source>
</evidence>
<name>A0ABS7DDT3_9GAMM</name>
<evidence type="ECO:0000256" key="1">
    <source>
        <dbReference type="ARBA" id="ARBA00022475"/>
    </source>
</evidence>
<evidence type="ECO:0000259" key="6">
    <source>
        <dbReference type="Pfam" id="PF06305"/>
    </source>
</evidence>
<dbReference type="EMBL" id="JAGFNY010000001">
    <property type="protein sequence ID" value="MBW7569433.1"/>
    <property type="molecule type" value="Genomic_DNA"/>
</dbReference>
<keyword evidence="4 5" id="KW-0472">Membrane</keyword>
<evidence type="ECO:0000256" key="3">
    <source>
        <dbReference type="ARBA" id="ARBA00022989"/>
    </source>
</evidence>
<organism evidence="7 8">
    <name type="scientific">Succinivibrio faecicola</name>
    <dbReference type="NCBI Taxonomy" id="2820300"/>
    <lineage>
        <taxon>Bacteria</taxon>
        <taxon>Pseudomonadati</taxon>
        <taxon>Pseudomonadota</taxon>
        <taxon>Gammaproteobacteria</taxon>
        <taxon>Aeromonadales</taxon>
        <taxon>Succinivibrionaceae</taxon>
        <taxon>Succinivibrio</taxon>
    </lineage>
</organism>
<keyword evidence="3 5" id="KW-1133">Transmembrane helix</keyword>
<keyword evidence="1" id="KW-1003">Cell membrane</keyword>
<keyword evidence="2 5" id="KW-0812">Transmembrane</keyword>
<feature type="domain" description="Lipopolysaccharide assembly protein A" evidence="6">
    <location>
        <begin position="25"/>
        <end position="85"/>
    </location>
</feature>
<gene>
    <name evidence="7" type="ORF">J5V48_00785</name>
</gene>
<reference evidence="7 8" key="1">
    <citation type="submission" date="2021-03" db="EMBL/GenBank/DDBJ databases">
        <title>Succinivibrio sp. nov. isolated from feces of cow.</title>
        <authorList>
            <person name="Choi J.-Y."/>
        </authorList>
    </citation>
    <scope>NUCLEOTIDE SEQUENCE [LARGE SCALE GENOMIC DNA]</scope>
    <source>
        <strain evidence="7 8">AGMB01872</strain>
    </source>
</reference>
<dbReference type="InterPro" id="IPR010445">
    <property type="entry name" value="LapA_dom"/>
</dbReference>